<dbReference type="AlphaFoldDB" id="A0A915EW70"/>
<dbReference type="PANTHER" id="PTHR12295">
    <property type="entry name" value="FURRY-RELATED"/>
    <property type="match status" value="1"/>
</dbReference>
<proteinExistence type="predicted"/>
<sequence length="239" mass="26646">MSMISLDSHRPIMCSLARRAITNICLMYASKNVNMAQIAATLINHQMKSSNYNEITERFNVADMSLANSAAASSFHTHNSQNINESASTGVDTSILSANMPQNDYRKMLLFSNEIFGSPGELILAIVDCLSHRPEGMWPHEEANSRCWKIESAEQLGCLTRHIAEYMLESEPNLAKIWTAVAMNMALSTSNRHLAGRSFQVAGALCQNPAPFINRVLSRLSRWLGKETRVKRLRSISLT</sequence>
<reference evidence="2" key="1">
    <citation type="submission" date="2022-11" db="UniProtKB">
        <authorList>
            <consortium name="WormBaseParasite"/>
        </authorList>
    </citation>
    <scope>IDENTIFICATION</scope>
</reference>
<dbReference type="Proteomes" id="UP000887574">
    <property type="component" value="Unplaced"/>
</dbReference>
<organism evidence="1 2">
    <name type="scientific">Ditylenchus dipsaci</name>
    <dbReference type="NCBI Taxonomy" id="166011"/>
    <lineage>
        <taxon>Eukaryota</taxon>
        <taxon>Metazoa</taxon>
        <taxon>Ecdysozoa</taxon>
        <taxon>Nematoda</taxon>
        <taxon>Chromadorea</taxon>
        <taxon>Rhabditida</taxon>
        <taxon>Tylenchina</taxon>
        <taxon>Tylenchomorpha</taxon>
        <taxon>Sphaerularioidea</taxon>
        <taxon>Anguinidae</taxon>
        <taxon>Anguininae</taxon>
        <taxon>Ditylenchus</taxon>
    </lineage>
</organism>
<dbReference type="GO" id="GO:0000902">
    <property type="term" value="P:cell morphogenesis"/>
    <property type="evidence" value="ECO:0007669"/>
    <property type="project" value="InterPro"/>
</dbReference>
<dbReference type="GO" id="GO:0030427">
    <property type="term" value="C:site of polarized growth"/>
    <property type="evidence" value="ECO:0007669"/>
    <property type="project" value="TreeGrafter"/>
</dbReference>
<keyword evidence="1" id="KW-1185">Reference proteome</keyword>
<name>A0A915EW70_9BILA</name>
<dbReference type="GO" id="GO:0031175">
    <property type="term" value="P:neuron projection development"/>
    <property type="evidence" value="ECO:0007669"/>
    <property type="project" value="TreeGrafter"/>
</dbReference>
<protein>
    <submittedName>
        <fullName evidence="2">Uncharacterized protein</fullName>
    </submittedName>
</protein>
<evidence type="ECO:0000313" key="1">
    <source>
        <dbReference type="Proteomes" id="UP000887574"/>
    </source>
</evidence>
<dbReference type="GO" id="GO:0005938">
    <property type="term" value="C:cell cortex"/>
    <property type="evidence" value="ECO:0007669"/>
    <property type="project" value="TreeGrafter"/>
</dbReference>
<accession>A0A915EW70</accession>
<dbReference type="WBParaSite" id="jg9884">
    <property type="protein sequence ID" value="jg9884"/>
    <property type="gene ID" value="jg9884"/>
</dbReference>
<dbReference type="InterPro" id="IPR039867">
    <property type="entry name" value="Furry/Tao3/Mor2"/>
</dbReference>
<dbReference type="PANTHER" id="PTHR12295:SF30">
    <property type="entry name" value="PROTEIN FURRY"/>
    <property type="match status" value="1"/>
</dbReference>
<evidence type="ECO:0000313" key="2">
    <source>
        <dbReference type="WBParaSite" id="jg9884"/>
    </source>
</evidence>